<accession>A0A1I2GPL4</accession>
<dbReference type="OrthoDB" id="9771544at2"/>
<dbReference type="AlphaFoldDB" id="A0A1I2GPL4"/>
<feature type="transmembrane region" description="Helical" evidence="7">
    <location>
        <begin position="68"/>
        <end position="92"/>
    </location>
</feature>
<feature type="transmembrane region" description="Helical" evidence="7">
    <location>
        <begin position="138"/>
        <end position="158"/>
    </location>
</feature>
<dbReference type="GO" id="GO:0005886">
    <property type="term" value="C:plasma membrane"/>
    <property type="evidence" value="ECO:0007669"/>
    <property type="project" value="UniProtKB-SubCell"/>
</dbReference>
<dbReference type="PANTHER" id="PTHR43744">
    <property type="entry name" value="ABC TRANSPORTER PERMEASE PROTEIN MG189-RELATED-RELATED"/>
    <property type="match status" value="1"/>
</dbReference>
<keyword evidence="3" id="KW-1003">Cell membrane</keyword>
<keyword evidence="10" id="KW-1185">Reference proteome</keyword>
<name>A0A1I2GPL4_9BACL</name>
<protein>
    <submittedName>
        <fullName evidence="9">Multiple sugar transport system permease protein</fullName>
    </submittedName>
</protein>
<evidence type="ECO:0000256" key="6">
    <source>
        <dbReference type="ARBA" id="ARBA00023136"/>
    </source>
</evidence>
<feature type="domain" description="ABC transmembrane type-1" evidence="8">
    <location>
        <begin position="69"/>
        <end position="258"/>
    </location>
</feature>
<evidence type="ECO:0000313" key="10">
    <source>
        <dbReference type="Proteomes" id="UP000198855"/>
    </source>
</evidence>
<keyword evidence="4 7" id="KW-0812">Transmembrane</keyword>
<feature type="transmembrane region" description="Helical" evidence="7">
    <location>
        <begin position="236"/>
        <end position="258"/>
    </location>
</feature>
<dbReference type="STRING" id="1045775.SAMN05216378_5389"/>
<feature type="transmembrane region" description="Helical" evidence="7">
    <location>
        <begin position="179"/>
        <end position="201"/>
    </location>
</feature>
<dbReference type="PANTHER" id="PTHR43744:SF8">
    <property type="entry name" value="SN-GLYCEROL-3-PHOSPHATE TRANSPORT SYSTEM PERMEASE PROTEIN UGPE"/>
    <property type="match status" value="1"/>
</dbReference>
<dbReference type="GO" id="GO:0055085">
    <property type="term" value="P:transmembrane transport"/>
    <property type="evidence" value="ECO:0007669"/>
    <property type="project" value="InterPro"/>
</dbReference>
<comment type="similarity">
    <text evidence="7">Belongs to the binding-protein-dependent transport system permease family.</text>
</comment>
<keyword evidence="9" id="KW-0762">Sugar transport</keyword>
<evidence type="ECO:0000256" key="4">
    <source>
        <dbReference type="ARBA" id="ARBA00022692"/>
    </source>
</evidence>
<organism evidence="9 10">
    <name type="scientific">Paenibacillus catalpae</name>
    <dbReference type="NCBI Taxonomy" id="1045775"/>
    <lineage>
        <taxon>Bacteria</taxon>
        <taxon>Bacillati</taxon>
        <taxon>Bacillota</taxon>
        <taxon>Bacilli</taxon>
        <taxon>Bacillales</taxon>
        <taxon>Paenibacillaceae</taxon>
        <taxon>Paenibacillus</taxon>
    </lineage>
</organism>
<dbReference type="Proteomes" id="UP000198855">
    <property type="component" value="Unassembled WGS sequence"/>
</dbReference>
<dbReference type="PROSITE" id="PS50928">
    <property type="entry name" value="ABC_TM1"/>
    <property type="match status" value="1"/>
</dbReference>
<feature type="transmembrane region" description="Helical" evidence="7">
    <location>
        <begin position="7"/>
        <end position="29"/>
    </location>
</feature>
<evidence type="ECO:0000259" key="8">
    <source>
        <dbReference type="PROSITE" id="PS50928"/>
    </source>
</evidence>
<evidence type="ECO:0000256" key="5">
    <source>
        <dbReference type="ARBA" id="ARBA00022989"/>
    </source>
</evidence>
<dbReference type="InterPro" id="IPR035906">
    <property type="entry name" value="MetI-like_sf"/>
</dbReference>
<evidence type="ECO:0000313" key="9">
    <source>
        <dbReference type="EMBL" id="SFF19402.1"/>
    </source>
</evidence>
<feature type="transmembrane region" description="Helical" evidence="7">
    <location>
        <begin position="104"/>
        <end position="126"/>
    </location>
</feature>
<dbReference type="SUPFAM" id="SSF161098">
    <property type="entry name" value="MetI-like"/>
    <property type="match status" value="1"/>
</dbReference>
<gene>
    <name evidence="9" type="ORF">SAMN05216378_5389</name>
</gene>
<evidence type="ECO:0000256" key="2">
    <source>
        <dbReference type="ARBA" id="ARBA00022448"/>
    </source>
</evidence>
<dbReference type="InterPro" id="IPR000515">
    <property type="entry name" value="MetI-like"/>
</dbReference>
<dbReference type="Pfam" id="PF00528">
    <property type="entry name" value="BPD_transp_1"/>
    <property type="match status" value="1"/>
</dbReference>
<evidence type="ECO:0000256" key="1">
    <source>
        <dbReference type="ARBA" id="ARBA00004651"/>
    </source>
</evidence>
<dbReference type="CDD" id="cd06261">
    <property type="entry name" value="TM_PBP2"/>
    <property type="match status" value="1"/>
</dbReference>
<keyword evidence="6 7" id="KW-0472">Membrane</keyword>
<keyword evidence="5 7" id="KW-1133">Transmembrane helix</keyword>
<dbReference type="RefSeq" id="WP_091189597.1">
    <property type="nucleotide sequence ID" value="NZ_FOMT01000006.1"/>
</dbReference>
<sequence length="272" mass="30601">MNKRSPVAAILRHGVLALMCIIAVIPLYWMVNSSLKNESEIFTSSFFPNAPTFSNYSYAFSQMPIVRMIFNSFGISILMTLLQLATSLLAAYALVRWRFRGKGLIFSILSLTWLIPFQAIMIPNYVLVNNMGLNDSMLGIVLPFCVSTFAILSLYQSFQSFPGVLIEAACIDGMNDWDILVRLIIPNIRSGIASLGIISFINAWNEYLWPMLITKKMENSPIQIGLKLFVNSDTNMWGSLMSATTVSCLPVLIIYLLLRRHIVDSFIKFGIK</sequence>
<evidence type="ECO:0000256" key="7">
    <source>
        <dbReference type="RuleBase" id="RU363032"/>
    </source>
</evidence>
<keyword evidence="2 7" id="KW-0813">Transport</keyword>
<evidence type="ECO:0000256" key="3">
    <source>
        <dbReference type="ARBA" id="ARBA00022475"/>
    </source>
</evidence>
<dbReference type="Gene3D" id="1.10.3720.10">
    <property type="entry name" value="MetI-like"/>
    <property type="match status" value="1"/>
</dbReference>
<proteinExistence type="inferred from homology"/>
<reference evidence="10" key="1">
    <citation type="submission" date="2016-10" db="EMBL/GenBank/DDBJ databases">
        <authorList>
            <person name="Varghese N."/>
            <person name="Submissions S."/>
        </authorList>
    </citation>
    <scope>NUCLEOTIDE SEQUENCE [LARGE SCALE GENOMIC DNA]</scope>
    <source>
        <strain evidence="10">CGMCC 1.10784</strain>
    </source>
</reference>
<comment type="subcellular location">
    <subcellularLocation>
        <location evidence="1 7">Cell membrane</location>
        <topology evidence="1 7">Multi-pass membrane protein</topology>
    </subcellularLocation>
</comment>
<dbReference type="EMBL" id="FOMT01000006">
    <property type="protein sequence ID" value="SFF19402.1"/>
    <property type="molecule type" value="Genomic_DNA"/>
</dbReference>